<proteinExistence type="predicted"/>
<accession>A0A0R1TRU8</accession>
<name>A0A0R1TRU8_9LACO</name>
<evidence type="ECO:0000313" key="3">
    <source>
        <dbReference type="Proteomes" id="UP000051324"/>
    </source>
</evidence>
<organism evidence="2 3">
    <name type="scientific">Ligilactobacillus apodemi DSM 16634 = JCM 16172</name>
    <dbReference type="NCBI Taxonomy" id="1423724"/>
    <lineage>
        <taxon>Bacteria</taxon>
        <taxon>Bacillati</taxon>
        <taxon>Bacillota</taxon>
        <taxon>Bacilli</taxon>
        <taxon>Lactobacillales</taxon>
        <taxon>Lactobacillaceae</taxon>
        <taxon>Ligilactobacillus</taxon>
    </lineage>
</organism>
<protein>
    <recommendedName>
        <fullName evidence="1">CAP-associated domain-containing protein</fullName>
    </recommendedName>
</protein>
<comment type="caution">
    <text evidence="2">The sequence shown here is derived from an EMBL/GenBank/DDBJ whole genome shotgun (WGS) entry which is preliminary data.</text>
</comment>
<dbReference type="Gene3D" id="3.40.33.10">
    <property type="entry name" value="CAP"/>
    <property type="match status" value="1"/>
</dbReference>
<dbReference type="OrthoDB" id="9783944at2"/>
<evidence type="ECO:0000259" key="1">
    <source>
        <dbReference type="Pfam" id="PF14504"/>
    </source>
</evidence>
<gene>
    <name evidence="2" type="ORF">FC32_GL001399</name>
</gene>
<keyword evidence="3" id="KW-1185">Reference proteome</keyword>
<dbReference type="eggNOG" id="COG2340">
    <property type="taxonomic scope" value="Bacteria"/>
</dbReference>
<dbReference type="AlphaFoldDB" id="A0A0R1TRU8"/>
<dbReference type="Proteomes" id="UP000051324">
    <property type="component" value="Unassembled WGS sequence"/>
</dbReference>
<dbReference type="RefSeq" id="WP_025087954.1">
    <property type="nucleotide sequence ID" value="NZ_AZFT01000053.1"/>
</dbReference>
<dbReference type="InterPro" id="IPR029410">
    <property type="entry name" value="CAP_assoc"/>
</dbReference>
<dbReference type="Pfam" id="PF14504">
    <property type="entry name" value="CAP_assoc_N"/>
    <property type="match status" value="1"/>
</dbReference>
<dbReference type="EMBL" id="AZFT01000053">
    <property type="protein sequence ID" value="KRL84119.1"/>
    <property type="molecule type" value="Genomic_DNA"/>
</dbReference>
<sequence>MKKLNFWQRLLLCFVVVLPLMYLNPFFKADKQQVDQTVSNEQKSAVKSPAITTSKVKKLKTKGLARYIGVSTLSFRETFGEPLQTFASAENIEWQQYGTSASEYMLVGSDQNTGKIVTIYTVGKSSAKNVLQVGMSLKKLRQKVTLSSNFKLSLNEQVAQLKLSANDLVTRPLVAFKNGSYAISYFDSNTKKITAIAYMAKNELLRSQIYRVSSQTPLPVQYSSTVDWNAIQLPLQSSTLALINVKRNLVKKEPYMSSTELNEVAKKISMTIDEKPQKYFSKKQMKQYRLLKSERLVDATSLLLTSKTKIKQLLKDAGVDPKSYGICYGAPVTAPTQLLTGQTKISTFWQKLIYADASEVGIYYDKACLTAVYRKKI</sequence>
<reference evidence="2 3" key="1">
    <citation type="journal article" date="2015" name="Genome Announc.">
        <title>Expanding the biotechnology potential of lactobacilli through comparative genomics of 213 strains and associated genera.</title>
        <authorList>
            <person name="Sun Z."/>
            <person name="Harris H.M."/>
            <person name="McCann A."/>
            <person name="Guo C."/>
            <person name="Argimon S."/>
            <person name="Zhang W."/>
            <person name="Yang X."/>
            <person name="Jeffery I.B."/>
            <person name="Cooney J.C."/>
            <person name="Kagawa T.F."/>
            <person name="Liu W."/>
            <person name="Song Y."/>
            <person name="Salvetti E."/>
            <person name="Wrobel A."/>
            <person name="Rasinkangas P."/>
            <person name="Parkhill J."/>
            <person name="Rea M.C."/>
            <person name="O'Sullivan O."/>
            <person name="Ritari J."/>
            <person name="Douillard F.P."/>
            <person name="Paul Ross R."/>
            <person name="Yang R."/>
            <person name="Briner A.E."/>
            <person name="Felis G.E."/>
            <person name="de Vos W.M."/>
            <person name="Barrangou R."/>
            <person name="Klaenhammer T.R."/>
            <person name="Caufield P.W."/>
            <person name="Cui Y."/>
            <person name="Zhang H."/>
            <person name="O'Toole P.W."/>
        </authorList>
    </citation>
    <scope>NUCLEOTIDE SEQUENCE [LARGE SCALE GENOMIC DNA]</scope>
    <source>
        <strain evidence="2 3">DSM 16634</strain>
    </source>
</reference>
<evidence type="ECO:0000313" key="2">
    <source>
        <dbReference type="EMBL" id="KRL84119.1"/>
    </source>
</evidence>
<dbReference type="InterPro" id="IPR035940">
    <property type="entry name" value="CAP_sf"/>
</dbReference>
<dbReference type="STRING" id="1423724.FC32_GL001399"/>
<dbReference type="PATRIC" id="fig|1423724.4.peg.1462"/>
<feature type="domain" description="CAP-associated" evidence="1">
    <location>
        <begin position="68"/>
        <end position="210"/>
    </location>
</feature>